<dbReference type="OrthoDB" id="9776077at2"/>
<comment type="similarity">
    <text evidence="1">Belongs to the stealth family.</text>
</comment>
<comment type="caution">
    <text evidence="9">The sequence shown here is derived from an EMBL/GenBank/DDBJ whole genome shotgun (WGS) entry which is preliminary data.</text>
</comment>
<dbReference type="EMBL" id="NRGR01000004">
    <property type="protein sequence ID" value="PCC40944.1"/>
    <property type="molecule type" value="Genomic_DNA"/>
</dbReference>
<reference evidence="9 10" key="1">
    <citation type="journal article" date="2017" name="Elife">
        <title>Extensive horizontal gene transfer in cheese-associated bacteria.</title>
        <authorList>
            <person name="Bonham K.S."/>
            <person name="Wolfe B.E."/>
            <person name="Dutton R.J."/>
        </authorList>
    </citation>
    <scope>NUCLEOTIDE SEQUENCE [LARGE SCALE GENOMIC DNA]</scope>
    <source>
        <strain evidence="9 10">341_9</strain>
    </source>
</reference>
<dbReference type="Pfam" id="PF11380">
    <property type="entry name" value="Stealth_CR2"/>
    <property type="match status" value="1"/>
</dbReference>
<evidence type="ECO:0000313" key="9">
    <source>
        <dbReference type="EMBL" id="PCC40944.1"/>
    </source>
</evidence>
<evidence type="ECO:0000256" key="3">
    <source>
        <dbReference type="ARBA" id="ARBA00023169"/>
    </source>
</evidence>
<feature type="domain" description="Stealth protein CR4 conserved region 4" evidence="8">
    <location>
        <begin position="461"/>
        <end position="506"/>
    </location>
</feature>
<dbReference type="PANTHER" id="PTHR24045:SF0">
    <property type="entry name" value="N-ACETYLGLUCOSAMINE-1-PHOSPHOTRANSFERASE SUBUNITS ALPHA_BETA"/>
    <property type="match status" value="1"/>
</dbReference>
<dbReference type="InterPro" id="IPR031356">
    <property type="entry name" value="Stealth_CR4"/>
</dbReference>
<evidence type="ECO:0008006" key="11">
    <source>
        <dbReference type="Google" id="ProtNLM"/>
    </source>
</evidence>
<evidence type="ECO:0000256" key="2">
    <source>
        <dbReference type="ARBA" id="ARBA00022679"/>
    </source>
</evidence>
<organism evidence="9 10">
    <name type="scientific">Brachybacterium alimentarium</name>
    <dbReference type="NCBI Taxonomy" id="47845"/>
    <lineage>
        <taxon>Bacteria</taxon>
        <taxon>Bacillati</taxon>
        <taxon>Actinomycetota</taxon>
        <taxon>Actinomycetes</taxon>
        <taxon>Micrococcales</taxon>
        <taxon>Dermabacteraceae</taxon>
        <taxon>Brachybacterium</taxon>
    </lineage>
</organism>
<dbReference type="InterPro" id="IPR031357">
    <property type="entry name" value="Stealth_CR3"/>
</dbReference>
<dbReference type="Pfam" id="PF17101">
    <property type="entry name" value="Stealth_CR1"/>
    <property type="match status" value="1"/>
</dbReference>
<feature type="domain" description="Stealth protein CR2 conserved region 2" evidence="5">
    <location>
        <begin position="234"/>
        <end position="335"/>
    </location>
</feature>
<dbReference type="Pfam" id="PF17102">
    <property type="entry name" value="Stealth_CR3"/>
    <property type="match status" value="1"/>
</dbReference>
<dbReference type="GO" id="GO:0000271">
    <property type="term" value="P:polysaccharide biosynthetic process"/>
    <property type="evidence" value="ECO:0007669"/>
    <property type="project" value="UniProtKB-KW"/>
</dbReference>
<evidence type="ECO:0000259" key="8">
    <source>
        <dbReference type="Pfam" id="PF17103"/>
    </source>
</evidence>
<dbReference type="InterPro" id="IPR031358">
    <property type="entry name" value="Stealth_CR1"/>
</dbReference>
<evidence type="ECO:0000259" key="7">
    <source>
        <dbReference type="Pfam" id="PF17102"/>
    </source>
</evidence>
<evidence type="ECO:0000313" key="10">
    <source>
        <dbReference type="Proteomes" id="UP000218598"/>
    </source>
</evidence>
<evidence type="ECO:0000259" key="6">
    <source>
        <dbReference type="Pfam" id="PF17101"/>
    </source>
</evidence>
<sequence>MSTTRRIAAKLHRGDAARRLSLSGRALLPAADPGNVWTGLRPRLQQARSLEAPDLHAEREQSLETVLQALAPYQPILTAPVERRPWRLAVRADEITAARRRLGGLPAHWEIREEPRDQQIIARPHLAVADRPFEPIAGLDVMIDVLEREQGRYVGRSQGALRHVPAEDWAALSEQSLRGDARRPCAPEPAVPIDLVYTWVDGSDPAWRERRDAALHARGEGLPARHDSAVDASRFLNSDELRFSLRSVHRYVNWVRRIYIVTDQQVPSWLMREDPRIRIVDHRDLLGGSRFNSHAIESALHRIPGLAEHYLYLNDDVLFGRIAYPSDFFAAEGIAKFFPSDLPIDPGPVTGGDLPIMAAAKNGRDLLASRFGLAVRTKIRHTVHPQLRSIGEQIERENPEAVARTRSALFRSPTDLSLASSLHHWYAYAQGRAVPAQPNYLYVDLAAPGLGQRLDALDSLRRYDTFCLNQEEGAATDDIRRELSTFLNSYLPHPAPWERSAPASAPRRPVELGTLQE</sequence>
<feature type="domain" description="Stealth protein CR3 conserved region 3" evidence="7">
    <location>
        <begin position="381"/>
        <end position="428"/>
    </location>
</feature>
<dbReference type="Proteomes" id="UP000218598">
    <property type="component" value="Unassembled WGS sequence"/>
</dbReference>
<keyword evidence="2" id="KW-0808">Transferase</keyword>
<feature type="region of interest" description="Disordered" evidence="4">
    <location>
        <begin position="497"/>
        <end position="517"/>
    </location>
</feature>
<protein>
    <recommendedName>
        <fullName evidence="11">Sugar phosphotransferase</fullName>
    </recommendedName>
</protein>
<dbReference type="AlphaFoldDB" id="A0A2A3YNU4"/>
<accession>A0A2A3YNU4</accession>
<evidence type="ECO:0000259" key="5">
    <source>
        <dbReference type="Pfam" id="PF11380"/>
    </source>
</evidence>
<dbReference type="GO" id="GO:0016772">
    <property type="term" value="F:transferase activity, transferring phosphorus-containing groups"/>
    <property type="evidence" value="ECO:0007669"/>
    <property type="project" value="InterPro"/>
</dbReference>
<evidence type="ECO:0000256" key="1">
    <source>
        <dbReference type="ARBA" id="ARBA00007583"/>
    </source>
</evidence>
<keyword evidence="10" id="KW-1185">Reference proteome</keyword>
<dbReference type="RefSeq" id="WP_096196307.1">
    <property type="nucleotide sequence ID" value="NZ_NRGR01000004.1"/>
</dbReference>
<dbReference type="InterPro" id="IPR047141">
    <property type="entry name" value="Stealth"/>
</dbReference>
<feature type="domain" description="Stealth protein CR1 conserved region 1" evidence="6">
    <location>
        <begin position="192"/>
        <end position="216"/>
    </location>
</feature>
<dbReference type="InterPro" id="IPR021520">
    <property type="entry name" value="Stealth_CR2"/>
</dbReference>
<name>A0A2A3YNU4_9MICO</name>
<dbReference type="PANTHER" id="PTHR24045">
    <property type="match status" value="1"/>
</dbReference>
<keyword evidence="3" id="KW-0270">Exopolysaccharide synthesis</keyword>
<proteinExistence type="inferred from homology"/>
<gene>
    <name evidence="9" type="ORF">CIK66_01555</name>
</gene>
<evidence type="ECO:0000256" key="4">
    <source>
        <dbReference type="SAM" id="MobiDB-lite"/>
    </source>
</evidence>
<dbReference type="Pfam" id="PF17103">
    <property type="entry name" value="Stealth_CR4"/>
    <property type="match status" value="1"/>
</dbReference>